<dbReference type="KEGG" id="cyt:cce_4904"/>
<evidence type="ECO:0000313" key="2">
    <source>
        <dbReference type="Proteomes" id="UP000001203"/>
    </source>
</evidence>
<dbReference type="Proteomes" id="UP000001203">
    <property type="component" value="Chromosome linear"/>
</dbReference>
<reference evidence="1 2" key="1">
    <citation type="journal article" date="2008" name="Proc. Natl. Acad. Sci. U.S.A.">
        <title>The genome of Cyanothece 51142, a unicellular diazotrophic cyanobacterium important in the marine nitrogen cycle.</title>
        <authorList>
            <person name="Welsh E.A."/>
            <person name="Liberton M."/>
            <person name="Stoeckel J."/>
            <person name="Loh T."/>
            <person name="Elvitigala T."/>
            <person name="Wang C."/>
            <person name="Wollam A."/>
            <person name="Fulton R.S."/>
            <person name="Clifton S.W."/>
            <person name="Jacobs J.M."/>
            <person name="Aurora R."/>
            <person name="Ghosh B.K."/>
            <person name="Sherman L.A."/>
            <person name="Smith R.D."/>
            <person name="Wilson R.K."/>
            <person name="Pakrasi H.B."/>
        </authorList>
    </citation>
    <scope>NUCLEOTIDE SEQUENCE [LARGE SCALE GENOMIC DNA]</scope>
    <source>
        <strain evidence="2">ATCC 51142 / BH68</strain>
    </source>
</reference>
<dbReference type="EMBL" id="CP000807">
    <property type="protein sequence ID" value="ACB54250.1"/>
    <property type="molecule type" value="Genomic_DNA"/>
</dbReference>
<name>B1X289_CROS5</name>
<gene>
    <name evidence="1" type="ordered locus">cce_4904</name>
</gene>
<evidence type="ECO:0000313" key="1">
    <source>
        <dbReference type="EMBL" id="ACB54250.1"/>
    </source>
</evidence>
<protein>
    <submittedName>
        <fullName evidence="1">Uncharacterized protein</fullName>
    </submittedName>
</protein>
<dbReference type="AlphaFoldDB" id="B1X289"/>
<accession>B1X289</accession>
<proteinExistence type="predicted"/>
<keyword evidence="2" id="KW-1185">Reference proteome</keyword>
<sequence length="30" mass="3658">MSWRQQLTQLASPIFDEFVPLFISNWYNLI</sequence>
<dbReference type="HOGENOM" id="CLU_3403098_0_0_3"/>
<organism evidence="1 2">
    <name type="scientific">Crocosphaera subtropica (strain ATCC 51142 / BH68)</name>
    <name type="common">Cyanothece sp. (strain ATCC 51142)</name>
    <dbReference type="NCBI Taxonomy" id="43989"/>
    <lineage>
        <taxon>Bacteria</taxon>
        <taxon>Bacillati</taxon>
        <taxon>Cyanobacteriota</taxon>
        <taxon>Cyanophyceae</taxon>
        <taxon>Oscillatoriophycideae</taxon>
        <taxon>Chroococcales</taxon>
        <taxon>Aphanothecaceae</taxon>
        <taxon>Crocosphaera</taxon>
        <taxon>Crocosphaera subtropica</taxon>
    </lineage>
</organism>